<name>A0AAN8BK95_9TELE</name>
<proteinExistence type="predicted"/>
<organism evidence="1 2">
    <name type="scientific">Champsocephalus esox</name>
    <name type="common">pike icefish</name>
    <dbReference type="NCBI Taxonomy" id="159716"/>
    <lineage>
        <taxon>Eukaryota</taxon>
        <taxon>Metazoa</taxon>
        <taxon>Chordata</taxon>
        <taxon>Craniata</taxon>
        <taxon>Vertebrata</taxon>
        <taxon>Euteleostomi</taxon>
        <taxon>Actinopterygii</taxon>
        <taxon>Neopterygii</taxon>
        <taxon>Teleostei</taxon>
        <taxon>Neoteleostei</taxon>
        <taxon>Acanthomorphata</taxon>
        <taxon>Eupercaria</taxon>
        <taxon>Perciformes</taxon>
        <taxon>Notothenioidei</taxon>
        <taxon>Channichthyidae</taxon>
        <taxon>Champsocephalus</taxon>
    </lineage>
</organism>
<dbReference type="AlphaFoldDB" id="A0AAN8BK95"/>
<reference evidence="1 2" key="1">
    <citation type="journal article" date="2023" name="Mol. Biol. Evol.">
        <title>Genomics of Secondarily Temperate Adaptation in the Only Non-Antarctic Icefish.</title>
        <authorList>
            <person name="Rivera-Colon A.G."/>
            <person name="Rayamajhi N."/>
            <person name="Minhas B.F."/>
            <person name="Madrigal G."/>
            <person name="Bilyk K.T."/>
            <person name="Yoon V."/>
            <person name="Hune M."/>
            <person name="Gregory S."/>
            <person name="Cheng C.H.C."/>
            <person name="Catchen J.M."/>
        </authorList>
    </citation>
    <scope>NUCLEOTIDE SEQUENCE [LARGE SCALE GENOMIC DNA]</scope>
    <source>
        <strain evidence="1">JC2023a</strain>
    </source>
</reference>
<protein>
    <submittedName>
        <fullName evidence="1">Uncharacterized protein</fullName>
    </submittedName>
</protein>
<dbReference type="EMBL" id="JAULUE010002059">
    <property type="protein sequence ID" value="KAK5886366.1"/>
    <property type="molecule type" value="Genomic_DNA"/>
</dbReference>
<accession>A0AAN8BK95</accession>
<dbReference type="Proteomes" id="UP001335648">
    <property type="component" value="Unassembled WGS sequence"/>
</dbReference>
<evidence type="ECO:0000313" key="1">
    <source>
        <dbReference type="EMBL" id="KAK5886366.1"/>
    </source>
</evidence>
<evidence type="ECO:0000313" key="2">
    <source>
        <dbReference type="Proteomes" id="UP001335648"/>
    </source>
</evidence>
<keyword evidence="2" id="KW-1185">Reference proteome</keyword>
<sequence length="68" mass="6971">MLRAHKGGPRGPPILAPSPLLTPKLGLRMGRGTSSLPLACCGGHSPPSVHPFPPAADSAQMPARPTWA</sequence>
<comment type="caution">
    <text evidence="1">The sequence shown here is derived from an EMBL/GenBank/DDBJ whole genome shotgun (WGS) entry which is preliminary data.</text>
</comment>
<gene>
    <name evidence="1" type="ORF">CesoFtcFv8_017406</name>
</gene>